<keyword evidence="1" id="KW-0413">Isomerase</keyword>
<sequence length="447" mass="49302">MGKYFGTDGIRGVANKELTPELAYKVARASAYKLNEDNNKLIIIGKDTRKSGDMLESALVAGYTSMGYDVYLLGVIPTPAVAYLTKYYGAEAGIVISASHNPAEFNGIKYFGSDGFKLPDEVEEEIENIIDNYKEIDIRPIGKDLGIVEFKTDAKDIYLDYLKSRVNLDLTGINISLDCGNGATYEIAPRLFKDLGANVTAIHTEPNGLNINLNCGSTNPEKIEGLVKKSKSDVGFSYDGDGDRLITVDENGNTLDGDHYLAACAFHMKNKGTLKNSGVVGTVMTNIGLDEYLNKIDVELKKSSVGDRYVLEVMRKDGYSLGGEQSGHIIFLDDNTTGDGILSSLKILEVMLESGKKMSELNELMVTYPQVLINAKVSNENKNNYKKDELVLEEIRKLEEKFNGEGRVLIRPSGTEPLVRVMIEGKDQDVLKREAERLVKIIEDRCS</sequence>
<evidence type="ECO:0000313" key="2">
    <source>
        <dbReference type="Proteomes" id="UP000595814"/>
    </source>
</evidence>
<dbReference type="EC" id="5.4.2.10" evidence="1"/>
<proteinExistence type="predicted"/>
<protein>
    <submittedName>
        <fullName evidence="1">Phosphoglucosamine mutase</fullName>
        <ecNumber evidence="1">5.4.2.10</ecNumber>
    </submittedName>
</protein>
<accession>A0AC61MV49</accession>
<gene>
    <name evidence="1" type="ORF">JFY71_11490</name>
</gene>
<dbReference type="EMBL" id="CP066744">
    <property type="protein sequence ID" value="QQK07878.1"/>
    <property type="molecule type" value="Genomic_DNA"/>
</dbReference>
<name>A0AC61MV49_9FIRM</name>
<keyword evidence="2" id="KW-1185">Reference proteome</keyword>
<organism evidence="1 2">
    <name type="scientific">Miniphocaeibacter halophilus</name>
    <dbReference type="NCBI Taxonomy" id="2931922"/>
    <lineage>
        <taxon>Bacteria</taxon>
        <taxon>Bacillati</taxon>
        <taxon>Bacillota</taxon>
        <taxon>Tissierellia</taxon>
        <taxon>Tissierellales</taxon>
        <taxon>Peptoniphilaceae</taxon>
        <taxon>Miniphocaeibacter</taxon>
    </lineage>
</organism>
<dbReference type="Proteomes" id="UP000595814">
    <property type="component" value="Chromosome"/>
</dbReference>
<evidence type="ECO:0000313" key="1">
    <source>
        <dbReference type="EMBL" id="QQK07878.1"/>
    </source>
</evidence>
<reference evidence="1 2" key="1">
    <citation type="journal article" date="2022" name="Int. J. Syst. Evol. Microbiol.">
        <title>Miniphocaeibacter halophilus sp. nov., an ammonium-tolerant acetate-producing bacterium isolated from a biogas system.</title>
        <authorList>
            <person name="Schnurer A."/>
            <person name="Singh A."/>
            <person name="Bi S."/>
            <person name="Qiao W."/>
            <person name="Westerholm M."/>
        </authorList>
    </citation>
    <scope>NUCLEOTIDE SEQUENCE [LARGE SCALE GENOMIC DNA]</scope>
    <source>
        <strain evidence="1 2">AMB_01</strain>
    </source>
</reference>